<dbReference type="EMBL" id="ADAS02000205">
    <property type="protein sequence ID" value="OAV88157.1"/>
    <property type="molecule type" value="Genomic_DNA"/>
</dbReference>
<reference evidence="3" key="4">
    <citation type="submission" date="2025-05" db="UniProtKB">
        <authorList>
            <consortium name="EnsemblFungi"/>
        </authorList>
    </citation>
    <scope>IDENTIFICATION</scope>
    <source>
        <strain evidence="3">isolate 1-1 / race 1 (BBBD)</strain>
    </source>
</reference>
<reference evidence="3 4" key="3">
    <citation type="journal article" date="2017" name="G3 (Bethesda)">
        <title>Comparative analysis highlights variable genome content of wheat rusts and divergence of the mating loci.</title>
        <authorList>
            <person name="Cuomo C.A."/>
            <person name="Bakkeren G."/>
            <person name="Khalil H.B."/>
            <person name="Panwar V."/>
            <person name="Joly D."/>
            <person name="Linning R."/>
            <person name="Sakthikumar S."/>
            <person name="Song X."/>
            <person name="Adiconis X."/>
            <person name="Fan L."/>
            <person name="Goldberg J.M."/>
            <person name="Levin J.Z."/>
            <person name="Young S."/>
            <person name="Zeng Q."/>
            <person name="Anikster Y."/>
            <person name="Bruce M."/>
            <person name="Wang M."/>
            <person name="Yin C."/>
            <person name="McCallum B."/>
            <person name="Szabo L.J."/>
            <person name="Hulbert S."/>
            <person name="Chen X."/>
            <person name="Fellers J.P."/>
        </authorList>
    </citation>
    <scope>NUCLEOTIDE SEQUENCE</scope>
    <source>
        <strain evidence="3">isolate 1-1 / race 1 (BBBD)</strain>
        <strain evidence="4">Isolate 1-1 / race 1 (BBBD)</strain>
    </source>
</reference>
<gene>
    <name evidence="2" type="ORF">PTTG_29131</name>
</gene>
<dbReference type="AlphaFoldDB" id="A0A180G646"/>
<proteinExistence type="predicted"/>
<accession>A0A180G646</accession>
<dbReference type="VEuPathDB" id="FungiDB:PTTG_29131"/>
<name>A0A180G646_PUCT1</name>
<evidence type="ECO:0000313" key="2">
    <source>
        <dbReference type="EMBL" id="OAV88157.1"/>
    </source>
</evidence>
<reference evidence="2" key="1">
    <citation type="submission" date="2009-11" db="EMBL/GenBank/DDBJ databases">
        <authorList>
            <consortium name="The Broad Institute Genome Sequencing Platform"/>
            <person name="Ward D."/>
            <person name="Feldgarden M."/>
            <person name="Earl A."/>
            <person name="Young S.K."/>
            <person name="Zeng Q."/>
            <person name="Koehrsen M."/>
            <person name="Alvarado L."/>
            <person name="Berlin A."/>
            <person name="Bochicchio J."/>
            <person name="Borenstein D."/>
            <person name="Chapman S.B."/>
            <person name="Chen Z."/>
            <person name="Engels R."/>
            <person name="Freedman E."/>
            <person name="Gellesch M."/>
            <person name="Goldberg J."/>
            <person name="Griggs A."/>
            <person name="Gujja S."/>
            <person name="Heilman E."/>
            <person name="Heiman D."/>
            <person name="Hepburn T."/>
            <person name="Howarth C."/>
            <person name="Jen D."/>
            <person name="Larson L."/>
            <person name="Lewis B."/>
            <person name="Mehta T."/>
            <person name="Park D."/>
            <person name="Pearson M."/>
            <person name="Roberts A."/>
            <person name="Saif S."/>
            <person name="Shea T."/>
            <person name="Shenoy N."/>
            <person name="Sisk P."/>
            <person name="Stolte C."/>
            <person name="Sykes S."/>
            <person name="Thomson T."/>
            <person name="Walk T."/>
            <person name="White J."/>
            <person name="Yandava C."/>
            <person name="Izard J."/>
            <person name="Baranova O.V."/>
            <person name="Blanton J.M."/>
            <person name="Tanner A.C."/>
            <person name="Dewhirst F.E."/>
            <person name="Haas B."/>
            <person name="Nusbaum C."/>
            <person name="Birren B."/>
        </authorList>
    </citation>
    <scope>NUCLEOTIDE SEQUENCE [LARGE SCALE GENOMIC DNA]</scope>
    <source>
        <strain evidence="2">1-1 BBBD Race 1</strain>
    </source>
</reference>
<reference evidence="2" key="2">
    <citation type="submission" date="2016-05" db="EMBL/GenBank/DDBJ databases">
        <title>Comparative analysis highlights variable genome content of wheat rusts and divergence of the mating loci.</title>
        <authorList>
            <person name="Cuomo C.A."/>
            <person name="Bakkeren G."/>
            <person name="Szabo L."/>
            <person name="Khalil H."/>
            <person name="Joly D."/>
            <person name="Goldberg J."/>
            <person name="Young S."/>
            <person name="Zeng Q."/>
            <person name="Fellers J."/>
        </authorList>
    </citation>
    <scope>NUCLEOTIDE SEQUENCE [LARGE SCALE GENOMIC DNA]</scope>
    <source>
        <strain evidence="2">1-1 BBBD Race 1</strain>
    </source>
</reference>
<evidence type="ECO:0000313" key="4">
    <source>
        <dbReference type="Proteomes" id="UP000005240"/>
    </source>
</evidence>
<evidence type="ECO:0000256" key="1">
    <source>
        <dbReference type="SAM" id="MobiDB-lite"/>
    </source>
</evidence>
<evidence type="ECO:0000313" key="3">
    <source>
        <dbReference type="EnsemblFungi" id="PTTG_29131-t43_1-p1"/>
    </source>
</evidence>
<dbReference type="OrthoDB" id="10568004at2759"/>
<protein>
    <submittedName>
        <fullName evidence="2 3">Uncharacterized protein</fullName>
    </submittedName>
</protein>
<organism evidence="2">
    <name type="scientific">Puccinia triticina (isolate 1-1 / race 1 (BBBD))</name>
    <name type="common">Brown leaf rust fungus</name>
    <dbReference type="NCBI Taxonomy" id="630390"/>
    <lineage>
        <taxon>Eukaryota</taxon>
        <taxon>Fungi</taxon>
        <taxon>Dikarya</taxon>
        <taxon>Basidiomycota</taxon>
        <taxon>Pucciniomycotina</taxon>
        <taxon>Pucciniomycetes</taxon>
        <taxon>Pucciniales</taxon>
        <taxon>Pucciniaceae</taxon>
        <taxon>Puccinia</taxon>
    </lineage>
</organism>
<dbReference type="Proteomes" id="UP000005240">
    <property type="component" value="Unassembled WGS sequence"/>
</dbReference>
<keyword evidence="4" id="KW-1185">Reference proteome</keyword>
<sequence length="174" mass="19256">MEEEVAFTLEQIKSQAPLLSKSEFKESNEIMKKMEANRRPKEAPVRSQAPATVDDLSRMLQSFEQRLKKELAVSSPAAAAPSGSRGPLVCYYGLASPSGHIPKFGQKKAKCAWPTLKPAWPIVKPAWHTPNLGLAHCKVGRVRDKAQLGRDQARVPRHPKTNAPLEAWDVSHSD</sequence>
<dbReference type="EnsemblFungi" id="PTTG_29131-t43_1">
    <property type="protein sequence ID" value="PTTG_29131-t43_1-p1"/>
    <property type="gene ID" value="PTTG_29131"/>
</dbReference>
<feature type="region of interest" description="Disordered" evidence="1">
    <location>
        <begin position="146"/>
        <end position="174"/>
    </location>
</feature>